<keyword evidence="2" id="KW-1133">Transmembrane helix</keyword>
<evidence type="ECO:0000256" key="2">
    <source>
        <dbReference type="SAM" id="Phobius"/>
    </source>
</evidence>
<reference evidence="3" key="1">
    <citation type="journal article" date="2020" name="Stud. Mycol.">
        <title>101 Dothideomycetes genomes: a test case for predicting lifestyles and emergence of pathogens.</title>
        <authorList>
            <person name="Haridas S."/>
            <person name="Albert R."/>
            <person name="Binder M."/>
            <person name="Bloem J."/>
            <person name="Labutti K."/>
            <person name="Salamov A."/>
            <person name="Andreopoulos B."/>
            <person name="Baker S."/>
            <person name="Barry K."/>
            <person name="Bills G."/>
            <person name="Bluhm B."/>
            <person name="Cannon C."/>
            <person name="Castanera R."/>
            <person name="Culley D."/>
            <person name="Daum C."/>
            <person name="Ezra D."/>
            <person name="Gonzalez J."/>
            <person name="Henrissat B."/>
            <person name="Kuo A."/>
            <person name="Liang C."/>
            <person name="Lipzen A."/>
            <person name="Lutzoni F."/>
            <person name="Magnuson J."/>
            <person name="Mondo S."/>
            <person name="Nolan M."/>
            <person name="Ohm R."/>
            <person name="Pangilinan J."/>
            <person name="Park H.-J."/>
            <person name="Ramirez L."/>
            <person name="Alfaro M."/>
            <person name="Sun H."/>
            <person name="Tritt A."/>
            <person name="Yoshinaga Y."/>
            <person name="Zwiers L.-H."/>
            <person name="Turgeon B."/>
            <person name="Goodwin S."/>
            <person name="Spatafora J."/>
            <person name="Crous P."/>
            <person name="Grigoriev I."/>
        </authorList>
    </citation>
    <scope>NUCLEOTIDE SEQUENCE</scope>
    <source>
        <strain evidence="3">CBS 123094</strain>
    </source>
</reference>
<evidence type="ECO:0000313" key="4">
    <source>
        <dbReference type="Proteomes" id="UP000799779"/>
    </source>
</evidence>
<feature type="region of interest" description="Disordered" evidence="1">
    <location>
        <begin position="106"/>
        <end position="148"/>
    </location>
</feature>
<accession>A0A6A5WUJ8</accession>
<dbReference type="EMBL" id="ML977564">
    <property type="protein sequence ID" value="KAF2005267.1"/>
    <property type="molecule type" value="Genomic_DNA"/>
</dbReference>
<evidence type="ECO:0000313" key="3">
    <source>
        <dbReference type="EMBL" id="KAF2005267.1"/>
    </source>
</evidence>
<keyword evidence="4" id="KW-1185">Reference proteome</keyword>
<feature type="compositionally biased region" description="Polar residues" evidence="1">
    <location>
        <begin position="39"/>
        <end position="48"/>
    </location>
</feature>
<organism evidence="3 4">
    <name type="scientific">Amniculicola lignicola CBS 123094</name>
    <dbReference type="NCBI Taxonomy" id="1392246"/>
    <lineage>
        <taxon>Eukaryota</taxon>
        <taxon>Fungi</taxon>
        <taxon>Dikarya</taxon>
        <taxon>Ascomycota</taxon>
        <taxon>Pezizomycotina</taxon>
        <taxon>Dothideomycetes</taxon>
        <taxon>Pleosporomycetidae</taxon>
        <taxon>Pleosporales</taxon>
        <taxon>Amniculicolaceae</taxon>
        <taxon>Amniculicola</taxon>
    </lineage>
</organism>
<dbReference type="PANTHER" id="PTHR35392">
    <property type="entry name" value="ZN(II)2CYS6 TRANSCRIPTION FACTOR (EUROFUNG)-RELATED-RELATED"/>
    <property type="match status" value="1"/>
</dbReference>
<name>A0A6A5WUJ8_9PLEO</name>
<sequence>MDMPSHYNGTAATTDSHGSHNHSYSDHSHHLYSGLASSHAPQGLTTQDSSSLVMLPRPAQLPAPAPYSTFNNTFDYGQQPAIQSSWPATYNRPAWNDAAGNYGFSSRPTAHYGDGEEPTAVPHPLSNPSLPRPPASNRATHDVPDPSEYTLRPIAQLHEPPLSLEISAPKVPQLIPSAIPSTIPNAMPVSRALSYPMQQMSALRIHPPQMIPAQTSYGWGSTPIVEMPPPPMRNQDPSPAYLPMPPDMAAGGSSELSIGSWTTPTNTGSASTSPVYDRPYHDCDGCTPLGLSNHNLHPSQLHSLPPIPIVHDVRSVTGPRRGRIATGKQKVLTIASSMIPRQSKAKVSKRGGQLNEDKRKNANTMRKTPNCVRCRFYKSGCTPGPDPCTRCSCIILGKARSFLEPCSRVHIEMLDIVRKCNGKFVQRQADFLPYTWVNGSNLSEMDIMWNLPGHGPISRGNPIRIIYRKYYPEAADIDTTVSVWTSTGGRQEVKQAPYAAYDTKRLQADVEMFFKENSGPIEGYVMQRIRENELAHLTYQEIWRLRQKPNGGALLDLAIKLQCLSVMSQGYGTVWSKDIPGIHEYDFAKAGISGYDAYDRGSRDQPLPAAITHQIDVVILKFLKKLEKECEAALANRIFNTKIKPWYELFLALFILLFNIGYIERGAEKYMMSKRNTEKEIEIRRVLNDQIRRWKEASGVLLQHWRIALRKFTPFKLARENPEELRQKGGLDTYGFRYIMNVVEILDRPGQDRTPRVYSDLSPFGQEFQENRWLQQLFHDADE</sequence>
<evidence type="ECO:0000256" key="1">
    <source>
        <dbReference type="SAM" id="MobiDB-lite"/>
    </source>
</evidence>
<protein>
    <recommendedName>
        <fullName evidence="5">Zn(2)-C6 fungal-type domain-containing protein</fullName>
    </recommendedName>
</protein>
<evidence type="ECO:0008006" key="5">
    <source>
        <dbReference type="Google" id="ProtNLM"/>
    </source>
</evidence>
<dbReference type="Proteomes" id="UP000799779">
    <property type="component" value="Unassembled WGS sequence"/>
</dbReference>
<gene>
    <name evidence="3" type="ORF">P154DRAFT_560177</name>
</gene>
<dbReference type="OrthoDB" id="5362630at2759"/>
<dbReference type="PANTHER" id="PTHR35392:SF3">
    <property type="entry name" value="ZN(2)-C6 FUNGAL-TYPE DOMAIN-CONTAINING PROTEIN"/>
    <property type="match status" value="1"/>
</dbReference>
<proteinExistence type="predicted"/>
<feature type="region of interest" description="Disordered" evidence="1">
    <location>
        <begin position="1"/>
        <end position="48"/>
    </location>
</feature>
<dbReference type="AlphaFoldDB" id="A0A6A5WUJ8"/>
<keyword evidence="2" id="KW-0812">Transmembrane</keyword>
<dbReference type="InterPro" id="IPR052973">
    <property type="entry name" value="Fungal_sec-metab_reg_TF"/>
</dbReference>
<keyword evidence="2" id="KW-0472">Membrane</keyword>
<feature type="transmembrane region" description="Helical" evidence="2">
    <location>
        <begin position="646"/>
        <end position="663"/>
    </location>
</feature>